<dbReference type="Gene3D" id="2.60.40.10">
    <property type="entry name" value="Immunoglobulins"/>
    <property type="match status" value="2"/>
</dbReference>
<keyword evidence="1" id="KW-0732">Signal</keyword>
<name>A0A1G6S7H1_NIADE</name>
<dbReference type="AlphaFoldDB" id="A0A1G6S7H1"/>
<dbReference type="EMBL" id="FMZO01000006">
    <property type="protein sequence ID" value="SDD12146.1"/>
    <property type="molecule type" value="Genomic_DNA"/>
</dbReference>
<dbReference type="OrthoDB" id="633200at2"/>
<dbReference type="RefSeq" id="WP_090390431.1">
    <property type="nucleotide sequence ID" value="NZ_FMZO01000006.1"/>
</dbReference>
<dbReference type="PANTHER" id="PTHR46769">
    <property type="entry name" value="POLYCYSTIC KIDNEY AND HEPATIC DISEASE 1 (AUTOSOMAL RECESSIVE)-LIKE 1"/>
    <property type="match status" value="1"/>
</dbReference>
<dbReference type="Proteomes" id="UP000198757">
    <property type="component" value="Unassembled WGS sequence"/>
</dbReference>
<dbReference type="InterPro" id="IPR013783">
    <property type="entry name" value="Ig-like_fold"/>
</dbReference>
<proteinExistence type="predicted"/>
<dbReference type="InterPro" id="IPR014756">
    <property type="entry name" value="Ig_E-set"/>
</dbReference>
<dbReference type="PANTHER" id="PTHR46769:SF2">
    <property type="entry name" value="FIBROCYSTIN-L ISOFORM 2 PRECURSOR-RELATED"/>
    <property type="match status" value="1"/>
</dbReference>
<evidence type="ECO:0000313" key="3">
    <source>
        <dbReference type="EMBL" id="SDD12146.1"/>
    </source>
</evidence>
<dbReference type="CDD" id="cd00102">
    <property type="entry name" value="IPT"/>
    <property type="match status" value="1"/>
</dbReference>
<dbReference type="InterPro" id="IPR032502">
    <property type="entry name" value="DUF4979"/>
</dbReference>
<gene>
    <name evidence="3" type="ORF">SAMN04487894_106103</name>
</gene>
<reference evidence="4" key="1">
    <citation type="submission" date="2016-10" db="EMBL/GenBank/DDBJ databases">
        <authorList>
            <person name="Varghese N."/>
            <person name="Submissions S."/>
        </authorList>
    </citation>
    <scope>NUCLEOTIDE SEQUENCE [LARGE SCALE GENOMIC DNA]</scope>
    <source>
        <strain evidence="4">DSM 25811 / CCM 8410 / LMG 26954 / E90</strain>
    </source>
</reference>
<protein>
    <submittedName>
        <fullName evidence="3">IPT/TIG domain-containing protein</fullName>
    </submittedName>
</protein>
<accession>A0A1G6S7H1</accession>
<dbReference type="Pfam" id="PF01833">
    <property type="entry name" value="TIG"/>
    <property type="match status" value="2"/>
</dbReference>
<dbReference type="SUPFAM" id="SSF81296">
    <property type="entry name" value="E set domains"/>
    <property type="match status" value="2"/>
</dbReference>
<feature type="domain" description="IPT/TIG" evidence="2">
    <location>
        <begin position="136"/>
        <end position="192"/>
    </location>
</feature>
<dbReference type="STRING" id="1285928.SAMN04487894_106103"/>
<dbReference type="InterPro" id="IPR002909">
    <property type="entry name" value="IPT_dom"/>
</dbReference>
<organism evidence="3 4">
    <name type="scientific">Niabella drilacis (strain DSM 25811 / CCM 8410 / CCUG 62505 / LMG 26954 / E90)</name>
    <dbReference type="NCBI Taxonomy" id="1285928"/>
    <lineage>
        <taxon>Bacteria</taxon>
        <taxon>Pseudomonadati</taxon>
        <taxon>Bacteroidota</taxon>
        <taxon>Chitinophagia</taxon>
        <taxon>Chitinophagales</taxon>
        <taxon>Chitinophagaceae</taxon>
        <taxon>Niabella</taxon>
    </lineage>
</organism>
<dbReference type="Pfam" id="PF16351">
    <property type="entry name" value="DUF4979"/>
    <property type="match status" value="1"/>
</dbReference>
<dbReference type="CDD" id="cd00603">
    <property type="entry name" value="IPT_PCSR"/>
    <property type="match status" value="1"/>
</dbReference>
<keyword evidence="4" id="KW-1185">Reference proteome</keyword>
<evidence type="ECO:0000256" key="1">
    <source>
        <dbReference type="ARBA" id="ARBA00022729"/>
    </source>
</evidence>
<sequence length="508" mass="54202">MQQYNLAQRYICGLLAVMLLGFASCEKGPDFREFNYPAPVIDGLSPAQGYVGSDVTITGADFGNLTKAVKVYFGGVLADTIRSVEDNKIVVQAPENGVSGVIRVEIFGKADTSGTAFTYLPSAKFIAVSADKAMKGDKLTITGENFGTDIAKVQLFIGANEAQVTSVTSTQIEFVVPDVPSGTVYIVVDGQRLTGSYLMVGMEKLTGTLIGHTGSWSNSPATTIAAAVDGDIATYVDAATASGFVGYDMGVGKAAVIKSVRFVPRNTFGSRMVNGEIRGANDPALSDAVTLYTVTAAPPSGVYTEVAITNTESYRYIYYYAPAGNCNIAAIEFYGNVVEKADPVGKYIWEFLKEGDNEGWVPQQSASWTVSGGALNVTFPQTSGNKRADLAQKTTSPVVVHTGTFPVIAIKMIGKPEGARITFDTNLGSFGNGYNKYATEYAGQNVYYWDMAALSIGAGAPRPNEQLSFTTFQFKIADIPQADPATGYKVEWIRTFESKEKLAAFLGL</sequence>
<dbReference type="Gene3D" id="2.60.120.260">
    <property type="entry name" value="Galactose-binding domain-like"/>
    <property type="match status" value="1"/>
</dbReference>
<evidence type="ECO:0000313" key="4">
    <source>
        <dbReference type="Proteomes" id="UP000198757"/>
    </source>
</evidence>
<feature type="domain" description="IPT/TIG" evidence="2">
    <location>
        <begin position="39"/>
        <end position="119"/>
    </location>
</feature>
<dbReference type="InterPro" id="IPR052387">
    <property type="entry name" value="Fibrocystin"/>
</dbReference>
<evidence type="ECO:0000259" key="2">
    <source>
        <dbReference type="Pfam" id="PF01833"/>
    </source>
</evidence>